<comment type="caution">
    <text evidence="4">The sequence shown here is derived from an EMBL/GenBank/DDBJ whole genome shotgun (WGS) entry which is preliminary data.</text>
</comment>
<sequence>MRKHFGVHHACHCDFFIMVMIHELYNLREQYVLKDTSEEPRENRGREMSVSLLMLLLMPLICYASPVRNVSLRCLEDTNQFLSDLNAVEPKAYAIMMYDSLGKLGSNILGGNTDRLGSYTECLSAKVPSGKFQGQYCKLQVQQEGFDYSIGICVPDSCHNEDITTLAILDIFKFKTISFVSPFPSLFTLNSTVSVVSVARCAKGLFSIDAFAAICLFVSIVFIVLPITGTVYAAAVRWEVKFDESPSDNLPSANYGSTSSNEKDKSESKGDIRWNHYKMNSVLPVVSDDVCYTKKTFLGALDSTLKCFSLQKNLPTIWTVKSSQGVCSALNGIRVLSLVWIISGHTSQMAAWQNLDNVLEWKARVLKNPIYVYSRSGPFYLGVDTFFLISGWLSSRSLLNMVHHSEKGITLEVTLKYLCNRLARLQPLHMYSICLLVGLYSVIPWGSVWEISKFHLDNCRRVWWSNLFLLNNFISVTESCNGWTWYLANDFQFYLTTPLLIFLYARSKCGLIILGTTLFLASFTVTALLSSFFRLPVASPSDMREMSTVMYFTEYYTKPYCRYGPFLVGVLLELFMYHQQAQILRNKVQASLGWLCAMLAMLAVVSLAYTIEDSVNSYSPAAVIYQALHRTLWAAAIGWIIFACQEGYGGLANWVLSWDIWTLLAKISYACYLVHPILIILYNGLQETLMHYSNINMLYLFFGHCLMTFITGLALTVLVEKPFEGLKQSLTCQFHRKALL</sequence>
<feature type="transmembrane region" description="Helical" evidence="2">
    <location>
        <begin position="210"/>
        <end position="235"/>
    </location>
</feature>
<feature type="transmembrane region" description="Helical" evidence="2">
    <location>
        <begin position="590"/>
        <end position="611"/>
    </location>
</feature>
<feature type="transmembrane region" description="Helical" evidence="2">
    <location>
        <begin position="428"/>
        <end position="448"/>
    </location>
</feature>
<dbReference type="PANTHER" id="PTHR11161">
    <property type="entry name" value="O-ACYLTRANSFERASE"/>
    <property type="match status" value="1"/>
</dbReference>
<evidence type="ECO:0000256" key="2">
    <source>
        <dbReference type="SAM" id="Phobius"/>
    </source>
</evidence>
<keyword evidence="2" id="KW-0812">Transmembrane</keyword>
<organism evidence="4 5">
    <name type="scientific">Platysternon megacephalum</name>
    <name type="common">big-headed turtle</name>
    <dbReference type="NCBI Taxonomy" id="55544"/>
    <lineage>
        <taxon>Eukaryota</taxon>
        <taxon>Metazoa</taxon>
        <taxon>Chordata</taxon>
        <taxon>Craniata</taxon>
        <taxon>Vertebrata</taxon>
        <taxon>Euteleostomi</taxon>
        <taxon>Archelosauria</taxon>
        <taxon>Testudinata</taxon>
        <taxon>Testudines</taxon>
        <taxon>Cryptodira</taxon>
        <taxon>Durocryptodira</taxon>
        <taxon>Testudinoidea</taxon>
        <taxon>Platysternidae</taxon>
        <taxon>Platysternon</taxon>
    </lineage>
</organism>
<name>A0A4D9ERB9_9SAUR</name>
<reference evidence="4 5" key="1">
    <citation type="submission" date="2019-04" db="EMBL/GenBank/DDBJ databases">
        <title>Draft genome of the big-headed turtle Platysternon megacephalum.</title>
        <authorList>
            <person name="Gong S."/>
        </authorList>
    </citation>
    <scope>NUCLEOTIDE SEQUENCE [LARGE SCALE GENOMIC DNA]</scope>
    <source>
        <strain evidence="4">DO16091913</strain>
        <tissue evidence="4">Muscle</tissue>
    </source>
</reference>
<evidence type="ECO:0000313" key="5">
    <source>
        <dbReference type="Proteomes" id="UP000297703"/>
    </source>
</evidence>
<keyword evidence="2" id="KW-1133">Transmembrane helix</keyword>
<protein>
    <submittedName>
        <fullName evidence="4">Caspase recruitment domain-containing protein 8-like</fullName>
    </submittedName>
</protein>
<evidence type="ECO:0000256" key="1">
    <source>
        <dbReference type="SAM" id="MobiDB-lite"/>
    </source>
</evidence>
<accession>A0A4D9ERB9</accession>
<dbReference type="GO" id="GO:0016747">
    <property type="term" value="F:acyltransferase activity, transferring groups other than amino-acyl groups"/>
    <property type="evidence" value="ECO:0007669"/>
    <property type="project" value="InterPro"/>
</dbReference>
<keyword evidence="5" id="KW-1185">Reference proteome</keyword>
<dbReference type="EMBL" id="QXTE01000029">
    <property type="protein sequence ID" value="TFK11675.1"/>
    <property type="molecule type" value="Genomic_DNA"/>
</dbReference>
<dbReference type="Proteomes" id="UP000297703">
    <property type="component" value="Unassembled WGS sequence"/>
</dbReference>
<dbReference type="InterPro" id="IPR006621">
    <property type="entry name" value="Nose-resist-to-fluoxetine_N"/>
</dbReference>
<feature type="region of interest" description="Disordered" evidence="1">
    <location>
        <begin position="245"/>
        <end position="268"/>
    </location>
</feature>
<dbReference type="InterPro" id="IPR002656">
    <property type="entry name" value="Acyl_transf_3_dom"/>
</dbReference>
<feature type="transmembrane region" description="Helical" evidence="2">
    <location>
        <begin position="511"/>
        <end position="533"/>
    </location>
</feature>
<feature type="transmembrane region" description="Helical" evidence="2">
    <location>
        <begin position="483"/>
        <end position="504"/>
    </location>
</feature>
<dbReference type="InterPro" id="IPR052728">
    <property type="entry name" value="O2_lipid_transport_reg"/>
</dbReference>
<dbReference type="AlphaFoldDB" id="A0A4D9ERB9"/>
<evidence type="ECO:0000259" key="3">
    <source>
        <dbReference type="SMART" id="SM00703"/>
    </source>
</evidence>
<gene>
    <name evidence="4" type="ORF">DR999_PMT05071</name>
</gene>
<feature type="transmembrane region" description="Helical" evidence="2">
    <location>
        <begin position="560"/>
        <end position="578"/>
    </location>
</feature>
<dbReference type="SMART" id="SM00703">
    <property type="entry name" value="NRF"/>
    <property type="match status" value="1"/>
</dbReference>
<proteinExistence type="predicted"/>
<feature type="transmembrane region" description="Helical" evidence="2">
    <location>
        <begin position="663"/>
        <end position="685"/>
    </location>
</feature>
<dbReference type="OrthoDB" id="118951at2759"/>
<evidence type="ECO:0000313" key="4">
    <source>
        <dbReference type="EMBL" id="TFK11675.1"/>
    </source>
</evidence>
<dbReference type="Pfam" id="PF20146">
    <property type="entry name" value="NRF"/>
    <property type="match status" value="1"/>
</dbReference>
<feature type="compositionally biased region" description="Polar residues" evidence="1">
    <location>
        <begin position="247"/>
        <end position="260"/>
    </location>
</feature>
<feature type="transmembrane region" description="Helical" evidence="2">
    <location>
        <begin position="697"/>
        <end position="719"/>
    </location>
</feature>
<feature type="transmembrane region" description="Helical" evidence="2">
    <location>
        <begin position="631"/>
        <end position="651"/>
    </location>
</feature>
<keyword evidence="2" id="KW-0472">Membrane</keyword>
<dbReference type="PANTHER" id="PTHR11161:SF0">
    <property type="entry name" value="O-ACYLTRANSFERASE LIKE PROTEIN"/>
    <property type="match status" value="1"/>
</dbReference>
<feature type="domain" description="Nose resistant-to-fluoxetine protein N-terminal" evidence="3">
    <location>
        <begin position="71"/>
        <end position="192"/>
    </location>
</feature>
<reference evidence="4 5" key="2">
    <citation type="submission" date="2019-04" db="EMBL/GenBank/DDBJ databases">
        <title>The genome sequence of big-headed turtle.</title>
        <authorList>
            <person name="Gong S."/>
        </authorList>
    </citation>
    <scope>NUCLEOTIDE SEQUENCE [LARGE SCALE GENOMIC DNA]</scope>
    <source>
        <strain evidence="4">DO16091913</strain>
        <tissue evidence="4">Muscle</tissue>
    </source>
</reference>
<dbReference type="Pfam" id="PF01757">
    <property type="entry name" value="Acyl_transf_3"/>
    <property type="match status" value="1"/>
</dbReference>